<evidence type="ECO:0000256" key="2">
    <source>
        <dbReference type="ARBA" id="ARBA00022771"/>
    </source>
</evidence>
<accession>A0A0F7SX50</accession>
<feature type="region of interest" description="Disordered" evidence="5">
    <location>
        <begin position="578"/>
        <end position="619"/>
    </location>
</feature>
<evidence type="ECO:0000256" key="4">
    <source>
        <dbReference type="PROSITE-ProRule" id="PRU00091"/>
    </source>
</evidence>
<sequence length="679" mass="73109">MTIESTPPIHRHLSLPSTSTRPSITHTQSQALPSASSHTSTSSSSGTLTLQHPSPLRPKLPAAHHSVAPVLTTTRTLGGDPPKPIRKQFPSSSFSSPSTHGRPQKVGLPSSPSLNSLAPPGSSVKTSSHRSSTVASSSLPFVFPFGGSQGSSASSDAGLTPIPSPSINGPIINGTYRRSSYMGELSTGGDLNGQVLLTSKTPYRAGFQPKGVWRDRSGDYEAARLKREEGRRLEERRLGRRLEKLIALHFTPPSQPLSSSSAPSAPLSPAKSIASPPPTSRRSSFFLPDLDALKNPSGIWKNLKDRAMAPPPDMHLEGGIVVKSSEYIRIVEQSIVKWEADNTVKQCFICGTNFNLTTRKHHCRLCGRIPCSLPPTPPPLLAITPHGQGGRKETCSLLIVADHKTGQCEAVEEGFVGFLKISDEKAGDSVGGEEHKGEMKVTGVRTCRDCWSIVSRKQYMLNAARVPAFMRLYDTLRQIQSEILELLPTFYSLLNSSSSPTSSPLSPNSKSSPPSEIEIQLAAYRKTLLENFASYDILAKKLRNIPCEKGSAQEKLQVNIGIMAGGFLASEMGGLQKSLSKQKRQHKHSTSSVGSISSQKSILKGSSSDNGDASSFGSNQRGAAEIEMGLLLQPLLEQEAQLESFIAEAEGQRKFEDAASLKTSLEEIRAEIKRLVDSG</sequence>
<feature type="region of interest" description="Disordered" evidence="5">
    <location>
        <begin position="73"/>
        <end position="131"/>
    </location>
</feature>
<dbReference type="AlphaFoldDB" id="A0A0F7SX50"/>
<dbReference type="PROSITE" id="PS50178">
    <property type="entry name" value="ZF_FYVE"/>
    <property type="match status" value="1"/>
</dbReference>
<reference evidence="7" key="1">
    <citation type="submission" date="2014-08" db="EMBL/GenBank/DDBJ databases">
        <authorList>
            <person name="Sharma Rahul"/>
            <person name="Thines Marco"/>
        </authorList>
    </citation>
    <scope>NUCLEOTIDE SEQUENCE</scope>
</reference>
<dbReference type="InterPro" id="IPR017455">
    <property type="entry name" value="Znf_FYVE-rel"/>
</dbReference>
<dbReference type="Gene3D" id="4.10.860.20">
    <property type="entry name" value="Rabenosyn, Rab binding domain"/>
    <property type="match status" value="1"/>
</dbReference>
<keyword evidence="1" id="KW-0479">Metal-binding</keyword>
<dbReference type="SUPFAM" id="SSF140125">
    <property type="entry name" value="Rabenosyn-5 Rab-binding domain-like"/>
    <property type="match status" value="1"/>
</dbReference>
<feature type="region of interest" description="Disordered" evidence="5">
    <location>
        <begin position="251"/>
        <end position="281"/>
    </location>
</feature>
<dbReference type="InterPro" id="IPR052727">
    <property type="entry name" value="Rab4/Rab5_effector"/>
</dbReference>
<dbReference type="InterPro" id="IPR011011">
    <property type="entry name" value="Znf_FYVE_PHD"/>
</dbReference>
<protein>
    <submittedName>
        <fullName evidence="7">FYVE finger-containing protein</fullName>
    </submittedName>
</protein>
<evidence type="ECO:0000259" key="6">
    <source>
        <dbReference type="PROSITE" id="PS50178"/>
    </source>
</evidence>
<dbReference type="Gene3D" id="3.30.40.10">
    <property type="entry name" value="Zinc/RING finger domain, C3HC4 (zinc finger)"/>
    <property type="match status" value="1"/>
</dbReference>
<feature type="compositionally biased region" description="Basic residues" evidence="5">
    <location>
        <begin position="580"/>
        <end position="589"/>
    </location>
</feature>
<keyword evidence="2 4" id="KW-0863">Zinc-finger</keyword>
<dbReference type="Pfam" id="PF01363">
    <property type="entry name" value="FYVE"/>
    <property type="match status" value="1"/>
</dbReference>
<name>A0A0F7SX50_PHARH</name>
<dbReference type="InterPro" id="IPR021565">
    <property type="entry name" value="Rbsn_Rab-bd"/>
</dbReference>
<feature type="compositionally biased region" description="Low complexity" evidence="5">
    <location>
        <begin position="34"/>
        <end position="49"/>
    </location>
</feature>
<feature type="compositionally biased region" description="Low complexity" evidence="5">
    <location>
        <begin position="108"/>
        <end position="131"/>
    </location>
</feature>
<keyword evidence="3" id="KW-0862">Zinc</keyword>
<dbReference type="PANTHER" id="PTHR13510">
    <property type="entry name" value="FYVE-FINGER-CONTAINING RAB5 EFFECTOR PROTEIN RABENOSYN-5-RELATED"/>
    <property type="match status" value="1"/>
</dbReference>
<dbReference type="Pfam" id="PF11464">
    <property type="entry name" value="Rbsn"/>
    <property type="match status" value="1"/>
</dbReference>
<dbReference type="InterPro" id="IPR013083">
    <property type="entry name" value="Znf_RING/FYVE/PHD"/>
</dbReference>
<feature type="domain" description="FYVE-type" evidence="6">
    <location>
        <begin position="341"/>
        <end position="372"/>
    </location>
</feature>
<dbReference type="GO" id="GO:0008270">
    <property type="term" value="F:zinc ion binding"/>
    <property type="evidence" value="ECO:0007669"/>
    <property type="project" value="UniProtKB-KW"/>
</dbReference>
<dbReference type="SUPFAM" id="SSF57903">
    <property type="entry name" value="FYVE/PHD zinc finger"/>
    <property type="match status" value="1"/>
</dbReference>
<evidence type="ECO:0000256" key="3">
    <source>
        <dbReference type="ARBA" id="ARBA00022833"/>
    </source>
</evidence>
<feature type="compositionally biased region" description="Polar residues" evidence="5">
    <location>
        <begin position="15"/>
        <end position="33"/>
    </location>
</feature>
<organism evidence="7">
    <name type="scientific">Phaffia rhodozyma</name>
    <name type="common">Yeast</name>
    <name type="synonym">Xanthophyllomyces dendrorhous</name>
    <dbReference type="NCBI Taxonomy" id="264483"/>
    <lineage>
        <taxon>Eukaryota</taxon>
        <taxon>Fungi</taxon>
        <taxon>Dikarya</taxon>
        <taxon>Basidiomycota</taxon>
        <taxon>Agaricomycotina</taxon>
        <taxon>Tremellomycetes</taxon>
        <taxon>Cystofilobasidiales</taxon>
        <taxon>Mrakiaceae</taxon>
        <taxon>Phaffia</taxon>
    </lineage>
</organism>
<dbReference type="PANTHER" id="PTHR13510:SF44">
    <property type="entry name" value="RABENOSYN-5"/>
    <property type="match status" value="1"/>
</dbReference>
<dbReference type="SMART" id="SM00064">
    <property type="entry name" value="FYVE"/>
    <property type="match status" value="1"/>
</dbReference>
<dbReference type="InterPro" id="IPR036531">
    <property type="entry name" value="Rbsn_Rab-bd_sf"/>
</dbReference>
<dbReference type="CDD" id="cd15737">
    <property type="entry name" value="FYVE2_Vac1p_like"/>
    <property type="match status" value="1"/>
</dbReference>
<dbReference type="InterPro" id="IPR000306">
    <property type="entry name" value="Znf_FYVE"/>
</dbReference>
<evidence type="ECO:0000256" key="1">
    <source>
        <dbReference type="ARBA" id="ARBA00022723"/>
    </source>
</evidence>
<feature type="compositionally biased region" description="Low complexity" evidence="5">
    <location>
        <begin position="256"/>
        <end position="281"/>
    </location>
</feature>
<evidence type="ECO:0000313" key="7">
    <source>
        <dbReference type="EMBL" id="CED85205.1"/>
    </source>
</evidence>
<proteinExistence type="predicted"/>
<feature type="region of interest" description="Disordered" evidence="5">
    <location>
        <begin position="1"/>
        <end position="61"/>
    </location>
</feature>
<feature type="compositionally biased region" description="Low complexity" evidence="5">
    <location>
        <begin position="89"/>
        <end position="98"/>
    </location>
</feature>
<feature type="compositionally biased region" description="Low complexity" evidence="5">
    <location>
        <begin position="590"/>
        <end position="608"/>
    </location>
</feature>
<feature type="compositionally biased region" description="Polar residues" evidence="5">
    <location>
        <begin position="609"/>
        <end position="619"/>
    </location>
</feature>
<dbReference type="EMBL" id="LN483332">
    <property type="protein sequence ID" value="CED85205.1"/>
    <property type="molecule type" value="Genomic_DNA"/>
</dbReference>
<evidence type="ECO:0000256" key="5">
    <source>
        <dbReference type="SAM" id="MobiDB-lite"/>
    </source>
</evidence>